<sequence length="447" mass="50219">MAGNRVAWREGMFLRPQHFQAQDRFVEGFVAARHDQALPYSWGFSQISLDLGLAELGQVAIASARGVMPDGTPFSIPEDMPPPKPLAIADDTRDSIVYLTLPTRQRGAVEFADVESGAVDTRFLVEEHEISDNFSEERASEDIALGRPNLRLGMTPDETEGRLLVGLARIREVSSKKVVFDDRFIPPAIDLRAGRLASLNKDIMGRAEQLASSLARTAADSAEGGQDTFRAFLLLQALNRWTAVLKHLDTMPAIHPERLFENFLALAAEASTLKRSDRKPPPLPTYKHEDLQGCFDPLVNLLQDLLSGSLEQSTEMLQLGKVGKSNSSFQHIIRDRELVKNSYLYLAVSDRSKSLEEIRKRIPAYTKIGSTLKMREMVQSNLESRIPLRHTTTPPSQLRILPNYVYFELDRSSPHWPELYDAPGIGFHIADEWPELKLELWAVKQKP</sequence>
<accession>A0A418NN15</accession>
<dbReference type="AlphaFoldDB" id="A0A418NN15"/>
<proteinExistence type="predicted"/>
<dbReference type="OrthoDB" id="9775333at2"/>
<comment type="caution">
    <text evidence="1">The sequence shown here is derived from an EMBL/GenBank/DDBJ whole genome shotgun (WGS) entry which is preliminary data.</text>
</comment>
<gene>
    <name evidence="1" type="primary">tssK</name>
    <name evidence="1" type="ORF">D2V07_17330</name>
</gene>
<dbReference type="PANTHER" id="PTHR35566:SF1">
    <property type="entry name" value="TYPE VI SECRETION SYSTEM BASEPLATE COMPONENT TSSK1"/>
    <property type="match status" value="1"/>
</dbReference>
<organism evidence="1 2">
    <name type="scientific">Aurantiacibacter zhengii</name>
    <dbReference type="NCBI Taxonomy" id="2307003"/>
    <lineage>
        <taxon>Bacteria</taxon>
        <taxon>Pseudomonadati</taxon>
        <taxon>Pseudomonadota</taxon>
        <taxon>Alphaproteobacteria</taxon>
        <taxon>Sphingomonadales</taxon>
        <taxon>Erythrobacteraceae</taxon>
        <taxon>Aurantiacibacter</taxon>
    </lineage>
</organism>
<evidence type="ECO:0000313" key="2">
    <source>
        <dbReference type="Proteomes" id="UP000286576"/>
    </source>
</evidence>
<keyword evidence="2" id="KW-1185">Reference proteome</keyword>
<dbReference type="InterPro" id="IPR010263">
    <property type="entry name" value="T6SS_TssK"/>
</dbReference>
<name>A0A418NN15_9SPHN</name>
<dbReference type="NCBIfam" id="TIGR03353">
    <property type="entry name" value="VI_chp_4"/>
    <property type="match status" value="1"/>
</dbReference>
<dbReference type="EMBL" id="QXFL01000013">
    <property type="protein sequence ID" value="RIV82871.1"/>
    <property type="molecule type" value="Genomic_DNA"/>
</dbReference>
<evidence type="ECO:0000313" key="1">
    <source>
        <dbReference type="EMBL" id="RIV82871.1"/>
    </source>
</evidence>
<protein>
    <submittedName>
        <fullName evidence="1">Type VI secretion system baseplate subunit TssK</fullName>
    </submittedName>
</protein>
<dbReference type="Pfam" id="PF05936">
    <property type="entry name" value="T6SS_VasE"/>
    <property type="match status" value="1"/>
</dbReference>
<dbReference type="RefSeq" id="WP_119588170.1">
    <property type="nucleotide sequence ID" value="NZ_CAWODQ010000005.1"/>
</dbReference>
<dbReference type="PANTHER" id="PTHR35566">
    <property type="entry name" value="BLR3599 PROTEIN"/>
    <property type="match status" value="1"/>
</dbReference>
<reference evidence="1 2" key="1">
    <citation type="submission" date="2018-08" db="EMBL/GenBank/DDBJ databases">
        <title>Erythrobacter zhengii sp.nov., a bacterium isolated from deep-sea sediment.</title>
        <authorList>
            <person name="Fang C."/>
            <person name="Wu Y.-H."/>
            <person name="Sun C."/>
            <person name="Wang H."/>
            <person name="Cheng H."/>
            <person name="Meng F.-X."/>
            <person name="Wang C.-S."/>
            <person name="Xu X.-W."/>
        </authorList>
    </citation>
    <scope>NUCLEOTIDE SEQUENCE [LARGE SCALE GENOMIC DNA]</scope>
    <source>
        <strain evidence="1 2">V18</strain>
    </source>
</reference>
<dbReference type="Proteomes" id="UP000286576">
    <property type="component" value="Unassembled WGS sequence"/>
</dbReference>